<dbReference type="AlphaFoldDB" id="A0A2Z2K5Q0"/>
<dbReference type="GO" id="GO:0003677">
    <property type="term" value="F:DNA binding"/>
    <property type="evidence" value="ECO:0007669"/>
    <property type="project" value="InterPro"/>
</dbReference>
<proteinExistence type="predicted"/>
<evidence type="ECO:0000313" key="3">
    <source>
        <dbReference type="Proteomes" id="UP000249890"/>
    </source>
</evidence>
<name>A0A2Z2K5Q0_9BACL</name>
<dbReference type="InterPro" id="IPR010982">
    <property type="entry name" value="Lambda_DNA-bd_dom_sf"/>
</dbReference>
<feature type="domain" description="HTH cro/C1-type" evidence="1">
    <location>
        <begin position="11"/>
        <end position="65"/>
    </location>
</feature>
<organism evidence="2 3">
    <name type="scientific">Paenibacillus donghaensis</name>
    <dbReference type="NCBI Taxonomy" id="414771"/>
    <lineage>
        <taxon>Bacteria</taxon>
        <taxon>Bacillati</taxon>
        <taxon>Bacillota</taxon>
        <taxon>Bacilli</taxon>
        <taxon>Bacillales</taxon>
        <taxon>Paenibacillaceae</taxon>
        <taxon>Paenibacillus</taxon>
    </lineage>
</organism>
<gene>
    <name evidence="2" type="ORF">B9T62_12270</name>
</gene>
<dbReference type="SUPFAM" id="SSF47413">
    <property type="entry name" value="lambda repressor-like DNA-binding domains"/>
    <property type="match status" value="1"/>
</dbReference>
<dbReference type="OrthoDB" id="2574904at2"/>
<sequence>MKHTPTILAELEDYLKNENLTLALFAERSGVHPRTLSNLRNRYRPIAVQQLDQITRGMGLREGFFYDLYIDNFIIDRAPDWRRIEPLLYRCAEMDKLQQIGRVVQHIMEKLMYAPMLFNVAEELLSRGHQDAAMLLYESVAEGERFQHSERLALCQYRLFKLKLGENQEQNLQAAIQFEPFVRRLDDIEQLDGLKDLANAYRALRRWDQVMKVAEEMGNLARIQYSMVSRADQANLNKPLRPLFFYVAYSSLLIASVHYERRNYNLSLQHIKDYACLDWVNETDTDTLHWKSLFKEWAEANNYLTKLMAGEIELLPDYINFIRTKNTEIFPALWNIMIVANQYDVNVDSIIDTFNNEILHIHKQDGNEVYNQQDTSDQIVGLLFELAHYYLSKKNYTRGFEFLMDGMEKCTIINNESILLRNMKLFECYRKVAPDEFKSQYHNLVEERGTYEEETRSIVGH</sequence>
<keyword evidence="3" id="KW-1185">Reference proteome</keyword>
<accession>A0A2Z2K5Q0</accession>
<protein>
    <submittedName>
        <fullName evidence="2">Transcriptional regulator</fullName>
    </submittedName>
</protein>
<dbReference type="PROSITE" id="PS50943">
    <property type="entry name" value="HTH_CROC1"/>
    <property type="match status" value="1"/>
</dbReference>
<dbReference type="EMBL" id="CP021780">
    <property type="protein sequence ID" value="ASA21486.1"/>
    <property type="molecule type" value="Genomic_DNA"/>
</dbReference>
<dbReference type="KEGG" id="pdh:B9T62_12270"/>
<reference evidence="2 3" key="1">
    <citation type="submission" date="2017-06" db="EMBL/GenBank/DDBJ databases">
        <title>Complete genome sequence of Paenibacillus donghaensis KCTC 13049T isolated from East Sea sediment, South Korea.</title>
        <authorList>
            <person name="Jung B.K."/>
            <person name="Hong S.-J."/>
            <person name="Shin J.-H."/>
        </authorList>
    </citation>
    <scope>NUCLEOTIDE SEQUENCE [LARGE SCALE GENOMIC DNA]</scope>
    <source>
        <strain evidence="2 3">KCTC 13049</strain>
    </source>
</reference>
<dbReference type="RefSeq" id="WP_087915494.1">
    <property type="nucleotide sequence ID" value="NZ_CP021780.1"/>
</dbReference>
<dbReference type="SMART" id="SM00530">
    <property type="entry name" value="HTH_XRE"/>
    <property type="match status" value="1"/>
</dbReference>
<dbReference type="InterPro" id="IPR001387">
    <property type="entry name" value="Cro/C1-type_HTH"/>
</dbReference>
<dbReference type="Proteomes" id="UP000249890">
    <property type="component" value="Chromosome"/>
</dbReference>
<evidence type="ECO:0000259" key="1">
    <source>
        <dbReference type="PROSITE" id="PS50943"/>
    </source>
</evidence>
<evidence type="ECO:0000313" key="2">
    <source>
        <dbReference type="EMBL" id="ASA21486.1"/>
    </source>
</evidence>